<dbReference type="PANTHER" id="PTHR12302:SF3">
    <property type="entry name" value="SERINE_THREONINE-PROTEIN KINASE 31"/>
    <property type="match status" value="1"/>
</dbReference>
<proteinExistence type="predicted"/>
<protein>
    <recommendedName>
        <fullName evidence="4">TNase-like domain-containing protein</fullName>
    </recommendedName>
</protein>
<organism evidence="5 6">
    <name type="scientific">Candidatus Taylorbacteria bacterium RIFCSPHIGHO2_02_FULL_44_12</name>
    <dbReference type="NCBI Taxonomy" id="1802308"/>
    <lineage>
        <taxon>Bacteria</taxon>
        <taxon>Candidatus Tayloriibacteriota</taxon>
    </lineage>
</organism>
<sequence length="187" mass="21364">MFHPKHRKPILWTAIILLALLCLFLFWKGMSDISGAKNKWKTSPEIAIDQKLFYPVTDVLDGDTFKVKINNKTITVRLLGVDTPETVDPSKPAQCFGPEASDQTKTLLSGHSVRLVFETKRERRDKYGRYLVYAYRDDGLFLNETLLQSGFAREYTYGSAYSFQLHFRKTEQSARANSIGLWSACGK</sequence>
<accession>A0A1G2MKE3</accession>
<dbReference type="Proteomes" id="UP000178413">
    <property type="component" value="Unassembled WGS sequence"/>
</dbReference>
<evidence type="ECO:0000256" key="2">
    <source>
        <dbReference type="ARBA" id="ARBA00022759"/>
    </source>
</evidence>
<dbReference type="SMART" id="SM00318">
    <property type="entry name" value="SNc"/>
    <property type="match status" value="1"/>
</dbReference>
<dbReference type="PROSITE" id="PS50830">
    <property type="entry name" value="TNASE_3"/>
    <property type="match status" value="1"/>
</dbReference>
<dbReference type="STRING" id="1802308.A3D50_00960"/>
<dbReference type="InterPro" id="IPR035437">
    <property type="entry name" value="SNase_OB-fold_sf"/>
</dbReference>
<dbReference type="EMBL" id="MHRM01000010">
    <property type="protein sequence ID" value="OHA24204.1"/>
    <property type="molecule type" value="Genomic_DNA"/>
</dbReference>
<keyword evidence="3" id="KW-0378">Hydrolase</keyword>
<evidence type="ECO:0000256" key="1">
    <source>
        <dbReference type="ARBA" id="ARBA00022722"/>
    </source>
</evidence>
<dbReference type="AlphaFoldDB" id="A0A1G2MKE3"/>
<keyword evidence="1" id="KW-0540">Nuclease</keyword>
<dbReference type="GO" id="GO:0004519">
    <property type="term" value="F:endonuclease activity"/>
    <property type="evidence" value="ECO:0007669"/>
    <property type="project" value="UniProtKB-KW"/>
</dbReference>
<keyword evidence="2" id="KW-0255">Endonuclease</keyword>
<gene>
    <name evidence="5" type="ORF">A3D50_00960</name>
</gene>
<name>A0A1G2MKE3_9BACT</name>
<dbReference type="Pfam" id="PF00565">
    <property type="entry name" value="SNase"/>
    <property type="match status" value="1"/>
</dbReference>
<dbReference type="InterPro" id="IPR016071">
    <property type="entry name" value="Staphylococal_nuclease_OB-fold"/>
</dbReference>
<dbReference type="SUPFAM" id="SSF50199">
    <property type="entry name" value="Staphylococcal nuclease"/>
    <property type="match status" value="1"/>
</dbReference>
<evidence type="ECO:0000313" key="5">
    <source>
        <dbReference type="EMBL" id="OHA24204.1"/>
    </source>
</evidence>
<dbReference type="GO" id="GO:0016787">
    <property type="term" value="F:hydrolase activity"/>
    <property type="evidence" value="ECO:0007669"/>
    <property type="project" value="UniProtKB-KW"/>
</dbReference>
<reference evidence="5 6" key="1">
    <citation type="journal article" date="2016" name="Nat. Commun.">
        <title>Thousands of microbial genomes shed light on interconnected biogeochemical processes in an aquifer system.</title>
        <authorList>
            <person name="Anantharaman K."/>
            <person name="Brown C.T."/>
            <person name="Hug L.A."/>
            <person name="Sharon I."/>
            <person name="Castelle C.J."/>
            <person name="Probst A.J."/>
            <person name="Thomas B.C."/>
            <person name="Singh A."/>
            <person name="Wilkins M.J."/>
            <person name="Karaoz U."/>
            <person name="Brodie E.L."/>
            <person name="Williams K.H."/>
            <person name="Hubbard S.S."/>
            <person name="Banfield J.F."/>
        </authorList>
    </citation>
    <scope>NUCLEOTIDE SEQUENCE [LARGE SCALE GENOMIC DNA]</scope>
</reference>
<evidence type="ECO:0000313" key="6">
    <source>
        <dbReference type="Proteomes" id="UP000178413"/>
    </source>
</evidence>
<dbReference type="Gene3D" id="2.40.50.90">
    <property type="match status" value="1"/>
</dbReference>
<dbReference type="PANTHER" id="PTHR12302">
    <property type="entry name" value="EBNA2 BINDING PROTEIN P100"/>
    <property type="match status" value="1"/>
</dbReference>
<evidence type="ECO:0000256" key="3">
    <source>
        <dbReference type="ARBA" id="ARBA00022801"/>
    </source>
</evidence>
<evidence type="ECO:0000259" key="4">
    <source>
        <dbReference type="PROSITE" id="PS50830"/>
    </source>
</evidence>
<comment type="caution">
    <text evidence="5">The sequence shown here is derived from an EMBL/GenBank/DDBJ whole genome shotgun (WGS) entry which is preliminary data.</text>
</comment>
<feature type="domain" description="TNase-like" evidence="4">
    <location>
        <begin position="50"/>
        <end position="184"/>
    </location>
</feature>